<keyword evidence="4" id="KW-1185">Reference proteome</keyword>
<evidence type="ECO:0000256" key="1">
    <source>
        <dbReference type="ARBA" id="ARBA00023125"/>
    </source>
</evidence>
<comment type="caution">
    <text evidence="3">The sequence shown here is derived from an EMBL/GenBank/DDBJ whole genome shotgun (WGS) entry which is preliminary data.</text>
</comment>
<dbReference type="InterPro" id="IPR039420">
    <property type="entry name" value="WalR-like"/>
</dbReference>
<protein>
    <submittedName>
        <fullName evidence="3">Response regulator transcription factor</fullName>
    </submittedName>
</protein>
<dbReference type="GO" id="GO:0006355">
    <property type="term" value="P:regulation of DNA-templated transcription"/>
    <property type="evidence" value="ECO:0007669"/>
    <property type="project" value="InterPro"/>
</dbReference>
<dbReference type="PROSITE" id="PS00622">
    <property type="entry name" value="HTH_LUXR_1"/>
    <property type="match status" value="1"/>
</dbReference>
<proteinExistence type="predicted"/>
<feature type="domain" description="HTH luxR-type" evidence="2">
    <location>
        <begin position="153"/>
        <end position="218"/>
    </location>
</feature>
<dbReference type="PANTHER" id="PTHR43214">
    <property type="entry name" value="TWO-COMPONENT RESPONSE REGULATOR"/>
    <property type="match status" value="1"/>
</dbReference>
<dbReference type="EMBL" id="JAEQMY010000001">
    <property type="protein sequence ID" value="MBL0402586.1"/>
    <property type="molecule type" value="Genomic_DNA"/>
</dbReference>
<name>A0A937CXV3_9HYPH</name>
<evidence type="ECO:0000259" key="2">
    <source>
        <dbReference type="PROSITE" id="PS50043"/>
    </source>
</evidence>
<sequence length="230" mass="24772">MQVVPICSNSLLRLGLENILSDTHFVVSHRAYDGASEVPGIQDETSVLFIIDGSSHLNDAVDQVRHLRTHSPTAKIVVLADRFQADTVAAAWEAGANGFCLSNIKRDILIRSLELVMLGEAVLPFSVVLSAMEELAHHAVPKAAEATWNLENSELKGRKLSGREAEILIYLKEGAPNKVIARKLKLSEATVKVHVKAILKKVGAGNRTQAALWAAHNLSTTADACGGEVT</sequence>
<dbReference type="InterPro" id="IPR000792">
    <property type="entry name" value="Tscrpt_reg_LuxR_C"/>
</dbReference>
<gene>
    <name evidence="3" type="ORF">JKG68_01235</name>
</gene>
<dbReference type="SUPFAM" id="SSF46894">
    <property type="entry name" value="C-terminal effector domain of the bipartite response regulators"/>
    <property type="match status" value="1"/>
</dbReference>
<evidence type="ECO:0000313" key="3">
    <source>
        <dbReference type="EMBL" id="MBL0402586.1"/>
    </source>
</evidence>
<dbReference type="PANTHER" id="PTHR43214:SF42">
    <property type="entry name" value="TRANSCRIPTIONAL REGULATORY PROTEIN DESR"/>
    <property type="match status" value="1"/>
</dbReference>
<evidence type="ECO:0000313" key="4">
    <source>
        <dbReference type="Proteomes" id="UP000605848"/>
    </source>
</evidence>
<organism evidence="3 4">
    <name type="scientific">Microvirga aerilata</name>
    <dbReference type="NCBI Taxonomy" id="670292"/>
    <lineage>
        <taxon>Bacteria</taxon>
        <taxon>Pseudomonadati</taxon>
        <taxon>Pseudomonadota</taxon>
        <taxon>Alphaproteobacteria</taxon>
        <taxon>Hyphomicrobiales</taxon>
        <taxon>Methylobacteriaceae</taxon>
        <taxon>Microvirga</taxon>
    </lineage>
</organism>
<dbReference type="PRINTS" id="PR00038">
    <property type="entry name" value="HTHLUXR"/>
</dbReference>
<accession>A0A937CXV3</accession>
<dbReference type="SUPFAM" id="SSF52172">
    <property type="entry name" value="CheY-like"/>
    <property type="match status" value="1"/>
</dbReference>
<keyword evidence="1" id="KW-0238">DNA-binding</keyword>
<dbReference type="CDD" id="cd06170">
    <property type="entry name" value="LuxR_C_like"/>
    <property type="match status" value="1"/>
</dbReference>
<dbReference type="InterPro" id="IPR016032">
    <property type="entry name" value="Sig_transdc_resp-reg_C-effctor"/>
</dbReference>
<dbReference type="RefSeq" id="WP_202055258.1">
    <property type="nucleotide sequence ID" value="NZ_JAEQMY010000001.1"/>
</dbReference>
<dbReference type="SMART" id="SM00421">
    <property type="entry name" value="HTH_LUXR"/>
    <property type="match status" value="1"/>
</dbReference>
<dbReference type="GO" id="GO:0003677">
    <property type="term" value="F:DNA binding"/>
    <property type="evidence" value="ECO:0007669"/>
    <property type="project" value="UniProtKB-KW"/>
</dbReference>
<reference evidence="3" key="1">
    <citation type="submission" date="2021-01" db="EMBL/GenBank/DDBJ databases">
        <title>Microvirga sp.</title>
        <authorList>
            <person name="Kim M.K."/>
        </authorList>
    </citation>
    <scope>NUCLEOTIDE SEQUENCE</scope>
    <source>
        <strain evidence="3">5420S-16</strain>
    </source>
</reference>
<dbReference type="InterPro" id="IPR011006">
    <property type="entry name" value="CheY-like_superfamily"/>
</dbReference>
<dbReference type="Proteomes" id="UP000605848">
    <property type="component" value="Unassembled WGS sequence"/>
</dbReference>
<dbReference type="Pfam" id="PF00196">
    <property type="entry name" value="GerE"/>
    <property type="match status" value="1"/>
</dbReference>
<dbReference type="Gene3D" id="3.40.50.2300">
    <property type="match status" value="1"/>
</dbReference>
<dbReference type="AlphaFoldDB" id="A0A937CXV3"/>
<dbReference type="PROSITE" id="PS50043">
    <property type="entry name" value="HTH_LUXR_2"/>
    <property type="match status" value="1"/>
</dbReference>